<dbReference type="AlphaFoldDB" id="A0A4V5ZX06"/>
<evidence type="ECO:0000256" key="1">
    <source>
        <dbReference type="SAM" id="SignalP"/>
    </source>
</evidence>
<organism evidence="2 3">
    <name type="scientific">Steinernema carpocapsae</name>
    <name type="common">Entomopathogenic nematode</name>
    <dbReference type="NCBI Taxonomy" id="34508"/>
    <lineage>
        <taxon>Eukaryota</taxon>
        <taxon>Metazoa</taxon>
        <taxon>Ecdysozoa</taxon>
        <taxon>Nematoda</taxon>
        <taxon>Chromadorea</taxon>
        <taxon>Rhabditida</taxon>
        <taxon>Tylenchina</taxon>
        <taxon>Panagrolaimomorpha</taxon>
        <taxon>Strongyloidoidea</taxon>
        <taxon>Steinernematidae</taxon>
        <taxon>Steinernema</taxon>
    </lineage>
</organism>
<sequence length="86" mass="9524">MKLLAISTLLLAFLLSSVLAAPDSPRSGDVLFKVLDDNSVLESISGGFNINQEDNSVKEKRGAKPKKKNKWKCFMSVSTSLRSWYC</sequence>
<reference evidence="2 3" key="1">
    <citation type="journal article" date="2015" name="Genome Biol.">
        <title>Comparative genomics of Steinernema reveals deeply conserved gene regulatory networks.</title>
        <authorList>
            <person name="Dillman A.R."/>
            <person name="Macchietto M."/>
            <person name="Porter C.F."/>
            <person name="Rogers A."/>
            <person name="Williams B."/>
            <person name="Antoshechkin I."/>
            <person name="Lee M.M."/>
            <person name="Goodwin Z."/>
            <person name="Lu X."/>
            <person name="Lewis E.E."/>
            <person name="Goodrich-Blair H."/>
            <person name="Stock S.P."/>
            <person name="Adams B.J."/>
            <person name="Sternberg P.W."/>
            <person name="Mortazavi A."/>
        </authorList>
    </citation>
    <scope>NUCLEOTIDE SEQUENCE [LARGE SCALE GENOMIC DNA]</scope>
    <source>
        <strain evidence="2 3">ALL</strain>
    </source>
</reference>
<feature type="chain" id="PRO_5020656007" description="Somatostatin/Cortistatin C-terminal domain-containing protein" evidence="1">
    <location>
        <begin position="21"/>
        <end position="86"/>
    </location>
</feature>
<feature type="signal peptide" evidence="1">
    <location>
        <begin position="1"/>
        <end position="20"/>
    </location>
</feature>
<evidence type="ECO:0000313" key="3">
    <source>
        <dbReference type="Proteomes" id="UP000298663"/>
    </source>
</evidence>
<name>A0A4V5ZX06_STECR</name>
<evidence type="ECO:0000313" key="2">
    <source>
        <dbReference type="EMBL" id="TKR57995.1"/>
    </source>
</evidence>
<reference evidence="2 3" key="2">
    <citation type="journal article" date="2019" name="G3 (Bethesda)">
        <title>Hybrid Assembly of the Genome of the Entomopathogenic Nematode Steinernema carpocapsae Identifies the X-Chromosome.</title>
        <authorList>
            <person name="Serra L."/>
            <person name="Macchietto M."/>
            <person name="Macias-Munoz A."/>
            <person name="McGill C.J."/>
            <person name="Rodriguez I.M."/>
            <person name="Rodriguez B."/>
            <person name="Murad R."/>
            <person name="Mortazavi A."/>
        </authorList>
    </citation>
    <scope>NUCLEOTIDE SEQUENCE [LARGE SCALE GENOMIC DNA]</scope>
    <source>
        <strain evidence="2 3">ALL</strain>
    </source>
</reference>
<comment type="caution">
    <text evidence="2">The sequence shown here is derived from an EMBL/GenBank/DDBJ whole genome shotgun (WGS) entry which is preliminary data.</text>
</comment>
<dbReference type="Proteomes" id="UP000298663">
    <property type="component" value="Unassembled WGS sequence"/>
</dbReference>
<dbReference type="EMBL" id="AZBU02000014">
    <property type="protein sequence ID" value="TKR57995.1"/>
    <property type="molecule type" value="Genomic_DNA"/>
</dbReference>
<accession>A0A4V5ZX06</accession>
<gene>
    <name evidence="2" type="ORF">L596_030625</name>
</gene>
<proteinExistence type="predicted"/>
<keyword evidence="1" id="KW-0732">Signal</keyword>
<evidence type="ECO:0008006" key="4">
    <source>
        <dbReference type="Google" id="ProtNLM"/>
    </source>
</evidence>
<protein>
    <recommendedName>
        <fullName evidence="4">Somatostatin/Cortistatin C-terminal domain-containing protein</fullName>
    </recommendedName>
</protein>
<keyword evidence="3" id="KW-1185">Reference proteome</keyword>